<keyword evidence="3" id="KW-0808">Transferase</keyword>
<evidence type="ECO:0000256" key="9">
    <source>
        <dbReference type="SAM" id="MobiDB-lite"/>
    </source>
</evidence>
<evidence type="ECO:0000256" key="3">
    <source>
        <dbReference type="ARBA" id="ARBA00022679"/>
    </source>
</evidence>
<keyword evidence="7" id="KW-0443">Lipid metabolism</keyword>
<comment type="similarity">
    <text evidence="2">Belongs to the diacylglycerol/lipid kinase family.</text>
</comment>
<dbReference type="SMART" id="SM00014">
    <property type="entry name" value="acidPPc"/>
    <property type="match status" value="1"/>
</dbReference>
<evidence type="ECO:0000256" key="8">
    <source>
        <dbReference type="ARBA" id="ARBA00023264"/>
    </source>
</evidence>
<dbReference type="InterPro" id="IPR045540">
    <property type="entry name" value="YegS/DAGK_C"/>
</dbReference>
<evidence type="ECO:0000313" key="12">
    <source>
        <dbReference type="EMBL" id="WUQ16562.1"/>
    </source>
</evidence>
<feature type="region of interest" description="Disordered" evidence="9">
    <location>
        <begin position="580"/>
        <end position="625"/>
    </location>
</feature>
<accession>A0ABZ1TLA0</accession>
<evidence type="ECO:0000256" key="4">
    <source>
        <dbReference type="ARBA" id="ARBA00022741"/>
    </source>
</evidence>
<keyword evidence="10" id="KW-0812">Transmembrane</keyword>
<dbReference type="InterPro" id="IPR016064">
    <property type="entry name" value="NAD/diacylglycerol_kinase_sf"/>
</dbReference>
<evidence type="ECO:0000256" key="6">
    <source>
        <dbReference type="ARBA" id="ARBA00022840"/>
    </source>
</evidence>
<feature type="transmembrane region" description="Helical" evidence="10">
    <location>
        <begin position="61"/>
        <end position="82"/>
    </location>
</feature>
<dbReference type="SMART" id="SM00046">
    <property type="entry name" value="DAGKc"/>
    <property type="match status" value="1"/>
</dbReference>
<sequence length="625" mass="64061">MRSGRLLLLLPLQAASVAGLGLLVTGPLAGRWPLSVEDDVNRALADRRETLVTAFSEGMSLLAATESIVTLTLVAVLALLLLPGVPRVRRWRDAAFLAGSVAAQSAVFLLVTLMVGRARPDVPHLDAAPPTSSFPSGHVGAATALFGGVAVLAAGRLRGARRALVVGLLLLVPPAVAVSRVYRGMHHPSDVVVGLLNGGCTLLVTAYALLLSTPGTGAPAGLPTPRTRPDDTQGARTATPVSAAAPAGPRRAVVVRHPHGCRDGTAARVRALLRRRGYTDQVWTPTTAEEPAGALAVRVAEADTALVVVCGGDGTVRACADVLSGGEIPLAIVPCGTGNLLARNLRLPSDPDAALREALAGTTVGIDLGRIHGDGLAPTRFTVMAGAGFDAAMVRDASARLKRRLGWAAYVLSALRHLGDPRMRLSVRLDGGAPLERRARMVVLGNVGSLQGGLPLLPDARPDSGRLEVVLLDPRGVAGWLAAARHLLTRSAARASGPRLSGGQDRRAARGALEYFSAERIDLRFARPQPRELDGDAFAAGTRLTAEVEPGALRVCLPVRGPAEPVGAAGAAGPVRAAGAAGPVRAADGAGAPEATGAPDVTGEPGGARLGARPPARLGRPDGVR</sequence>
<feature type="compositionally biased region" description="Low complexity" evidence="9">
    <location>
        <begin position="580"/>
        <end position="593"/>
    </location>
</feature>
<dbReference type="Gene3D" id="3.40.50.10330">
    <property type="entry name" value="Probable inorganic polyphosphate/atp-NAD kinase, domain 1"/>
    <property type="match status" value="1"/>
</dbReference>
<dbReference type="SUPFAM" id="SSF48317">
    <property type="entry name" value="Acid phosphatase/Vanadium-dependent haloperoxidase"/>
    <property type="match status" value="1"/>
</dbReference>
<evidence type="ECO:0000256" key="2">
    <source>
        <dbReference type="ARBA" id="ARBA00005983"/>
    </source>
</evidence>
<comment type="cofactor">
    <cofactor evidence="1">
        <name>Mg(2+)</name>
        <dbReference type="ChEBI" id="CHEBI:18420"/>
    </cofactor>
</comment>
<evidence type="ECO:0000256" key="7">
    <source>
        <dbReference type="ARBA" id="ARBA00023209"/>
    </source>
</evidence>
<dbReference type="Proteomes" id="UP001432039">
    <property type="component" value="Chromosome"/>
</dbReference>
<dbReference type="InterPro" id="IPR017438">
    <property type="entry name" value="ATP-NAD_kinase_N"/>
</dbReference>
<evidence type="ECO:0000256" key="5">
    <source>
        <dbReference type="ARBA" id="ARBA00022777"/>
    </source>
</evidence>
<feature type="transmembrane region" description="Helical" evidence="10">
    <location>
        <begin position="136"/>
        <end position="155"/>
    </location>
</feature>
<organism evidence="12 13">
    <name type="scientific">Streptomyces virginiae</name>
    <name type="common">Streptomyces cinnamonensis</name>
    <dbReference type="NCBI Taxonomy" id="1961"/>
    <lineage>
        <taxon>Bacteria</taxon>
        <taxon>Bacillati</taxon>
        <taxon>Actinomycetota</taxon>
        <taxon>Actinomycetes</taxon>
        <taxon>Kitasatosporales</taxon>
        <taxon>Streptomycetaceae</taxon>
        <taxon>Streptomyces</taxon>
    </lineage>
</organism>
<keyword evidence="7" id="KW-0594">Phospholipid biosynthesis</keyword>
<dbReference type="SUPFAM" id="SSF111331">
    <property type="entry name" value="NAD kinase/diacylglycerol kinase-like"/>
    <property type="match status" value="1"/>
</dbReference>
<dbReference type="Pfam" id="PF00781">
    <property type="entry name" value="DAGK_cat"/>
    <property type="match status" value="1"/>
</dbReference>
<name>A0ABZ1TLA0_STRVG</name>
<keyword evidence="6" id="KW-0067">ATP-binding</keyword>
<reference evidence="12" key="1">
    <citation type="submission" date="2022-10" db="EMBL/GenBank/DDBJ databases">
        <title>The complete genomes of actinobacterial strains from the NBC collection.</title>
        <authorList>
            <person name="Joergensen T.S."/>
            <person name="Alvarez Arevalo M."/>
            <person name="Sterndorff E.B."/>
            <person name="Faurdal D."/>
            <person name="Vuksanovic O."/>
            <person name="Mourched A.-S."/>
            <person name="Charusanti P."/>
            <person name="Shaw S."/>
            <person name="Blin K."/>
            <person name="Weber T."/>
        </authorList>
    </citation>
    <scope>NUCLEOTIDE SEQUENCE</scope>
    <source>
        <strain evidence="12">NBC_00248</strain>
    </source>
</reference>
<evidence type="ECO:0000313" key="13">
    <source>
        <dbReference type="Proteomes" id="UP001432039"/>
    </source>
</evidence>
<dbReference type="InterPro" id="IPR050187">
    <property type="entry name" value="Lipid_Phosphate_FormReg"/>
</dbReference>
<evidence type="ECO:0000256" key="10">
    <source>
        <dbReference type="SAM" id="Phobius"/>
    </source>
</evidence>
<dbReference type="PANTHER" id="PTHR12358">
    <property type="entry name" value="SPHINGOSINE KINASE"/>
    <property type="match status" value="1"/>
</dbReference>
<dbReference type="InterPro" id="IPR000326">
    <property type="entry name" value="PAP2/HPO"/>
</dbReference>
<gene>
    <name evidence="12" type="ORF">OG517_36930</name>
</gene>
<feature type="transmembrane region" description="Helical" evidence="10">
    <location>
        <begin position="191"/>
        <end position="210"/>
    </location>
</feature>
<dbReference type="RefSeq" id="WP_328964827.1">
    <property type="nucleotide sequence ID" value="NZ_CP108090.1"/>
</dbReference>
<proteinExistence type="inferred from homology"/>
<keyword evidence="8" id="KW-1208">Phospholipid metabolism</keyword>
<dbReference type="InterPro" id="IPR036938">
    <property type="entry name" value="PAP2/HPO_sf"/>
</dbReference>
<dbReference type="PANTHER" id="PTHR12358:SF54">
    <property type="entry name" value="SPHINGOSINE KINASE RELATED PROTEIN"/>
    <property type="match status" value="1"/>
</dbReference>
<feature type="transmembrane region" description="Helical" evidence="10">
    <location>
        <begin position="94"/>
        <end position="116"/>
    </location>
</feature>
<dbReference type="Gene3D" id="1.20.144.10">
    <property type="entry name" value="Phosphatidic acid phosphatase type 2/haloperoxidase"/>
    <property type="match status" value="1"/>
</dbReference>
<keyword evidence="13" id="KW-1185">Reference proteome</keyword>
<dbReference type="Gene3D" id="2.60.200.40">
    <property type="match status" value="1"/>
</dbReference>
<keyword evidence="4" id="KW-0547">Nucleotide-binding</keyword>
<dbReference type="Pfam" id="PF19279">
    <property type="entry name" value="YegS_C"/>
    <property type="match status" value="1"/>
</dbReference>
<keyword evidence="10" id="KW-0472">Membrane</keyword>
<feature type="domain" description="DAGKc" evidence="11">
    <location>
        <begin position="247"/>
        <end position="375"/>
    </location>
</feature>
<evidence type="ECO:0000259" key="11">
    <source>
        <dbReference type="PROSITE" id="PS50146"/>
    </source>
</evidence>
<keyword evidence="10" id="KW-1133">Transmembrane helix</keyword>
<feature type="region of interest" description="Disordered" evidence="9">
    <location>
        <begin position="218"/>
        <end position="249"/>
    </location>
</feature>
<keyword evidence="7" id="KW-0444">Lipid biosynthesis</keyword>
<dbReference type="GO" id="GO:0016301">
    <property type="term" value="F:kinase activity"/>
    <property type="evidence" value="ECO:0007669"/>
    <property type="project" value="UniProtKB-KW"/>
</dbReference>
<dbReference type="EMBL" id="CP108090">
    <property type="protein sequence ID" value="WUQ16562.1"/>
    <property type="molecule type" value="Genomic_DNA"/>
</dbReference>
<dbReference type="InterPro" id="IPR001206">
    <property type="entry name" value="Diacylglycerol_kinase_cat_dom"/>
</dbReference>
<keyword evidence="5 12" id="KW-0418">Kinase</keyword>
<evidence type="ECO:0000256" key="1">
    <source>
        <dbReference type="ARBA" id="ARBA00001946"/>
    </source>
</evidence>
<dbReference type="PROSITE" id="PS50146">
    <property type="entry name" value="DAGK"/>
    <property type="match status" value="1"/>
</dbReference>
<protein>
    <submittedName>
        <fullName evidence="12">Diacylglycerol kinase family protein</fullName>
    </submittedName>
</protein>
<dbReference type="Pfam" id="PF01569">
    <property type="entry name" value="PAP2"/>
    <property type="match status" value="1"/>
</dbReference>